<dbReference type="EMBL" id="AYYI01000042">
    <property type="protein sequence ID" value="KRM97362.1"/>
    <property type="molecule type" value="Genomic_DNA"/>
</dbReference>
<dbReference type="SUPFAM" id="SSF52799">
    <property type="entry name" value="(Phosphotyrosine protein) phosphatases II"/>
    <property type="match status" value="1"/>
</dbReference>
<dbReference type="PROSITE" id="PS50056">
    <property type="entry name" value="TYR_PHOSPHATASE_2"/>
    <property type="match status" value="1"/>
</dbReference>
<dbReference type="AlphaFoldDB" id="A0A0R2D1H5"/>
<keyword evidence="4" id="KW-1185">Reference proteome</keyword>
<dbReference type="Pfam" id="PF13350">
    <property type="entry name" value="Y_phosphatase3"/>
    <property type="match status" value="1"/>
</dbReference>
<dbReference type="InterPro" id="IPR026893">
    <property type="entry name" value="Tyr/Ser_Pase_IphP-type"/>
</dbReference>
<dbReference type="PATRIC" id="fig|1423796.3.peg.1648"/>
<dbReference type="Gene3D" id="3.90.190.10">
    <property type="entry name" value="Protein tyrosine phosphatase superfamily"/>
    <property type="match status" value="1"/>
</dbReference>
<protein>
    <submittedName>
        <fullName evidence="3">Serine tyrosine protein phosphatase</fullName>
    </submittedName>
</protein>
<proteinExistence type="inferred from homology"/>
<evidence type="ECO:0000259" key="2">
    <source>
        <dbReference type="PROSITE" id="PS50056"/>
    </source>
</evidence>
<gene>
    <name evidence="3" type="ORF">FC24_GL001620</name>
</gene>
<dbReference type="PANTHER" id="PTHR31126:SF1">
    <property type="entry name" value="TYROSINE SPECIFIC PROTEIN PHOSPHATASES DOMAIN-CONTAINING PROTEIN"/>
    <property type="match status" value="1"/>
</dbReference>
<dbReference type="PANTHER" id="PTHR31126">
    <property type="entry name" value="TYROSINE-PROTEIN PHOSPHATASE"/>
    <property type="match status" value="1"/>
</dbReference>
<dbReference type="STRING" id="1423796.FC24_GL001620"/>
<evidence type="ECO:0000256" key="1">
    <source>
        <dbReference type="ARBA" id="ARBA00009580"/>
    </source>
</evidence>
<evidence type="ECO:0000313" key="3">
    <source>
        <dbReference type="EMBL" id="KRM97362.1"/>
    </source>
</evidence>
<reference evidence="3 4" key="1">
    <citation type="journal article" date="2015" name="Genome Announc.">
        <title>Expanding the biotechnology potential of lactobacilli through comparative genomics of 213 strains and associated genera.</title>
        <authorList>
            <person name="Sun Z."/>
            <person name="Harris H.M."/>
            <person name="McCann A."/>
            <person name="Guo C."/>
            <person name="Argimon S."/>
            <person name="Zhang W."/>
            <person name="Yang X."/>
            <person name="Jeffery I.B."/>
            <person name="Cooney J.C."/>
            <person name="Kagawa T.F."/>
            <person name="Liu W."/>
            <person name="Song Y."/>
            <person name="Salvetti E."/>
            <person name="Wrobel A."/>
            <person name="Rasinkangas P."/>
            <person name="Parkhill J."/>
            <person name="Rea M.C."/>
            <person name="O'Sullivan O."/>
            <person name="Ritari J."/>
            <person name="Douillard F.P."/>
            <person name="Paul Ross R."/>
            <person name="Yang R."/>
            <person name="Briner A.E."/>
            <person name="Felis G.E."/>
            <person name="de Vos W.M."/>
            <person name="Barrangou R."/>
            <person name="Klaenhammer T.R."/>
            <person name="Caufield P.W."/>
            <person name="Cui Y."/>
            <person name="Zhang H."/>
            <person name="O'Toole P.W."/>
        </authorList>
    </citation>
    <scope>NUCLEOTIDE SEQUENCE [LARGE SCALE GENOMIC DNA]</scope>
    <source>
        <strain evidence="3 4">DSM 20253</strain>
    </source>
</reference>
<dbReference type="PROSITE" id="PS00383">
    <property type="entry name" value="TYR_PHOSPHATASE_1"/>
    <property type="match status" value="1"/>
</dbReference>
<accession>A0A0R2D1H5</accession>
<dbReference type="InterPro" id="IPR000387">
    <property type="entry name" value="Tyr_Pase_dom"/>
</dbReference>
<dbReference type="Proteomes" id="UP000051638">
    <property type="component" value="Unassembled WGS sequence"/>
</dbReference>
<dbReference type="OrthoDB" id="1188001at2"/>
<sequence>MTTEATDLRALPITSGSNFRELGGYQTKDGRYIKFHKILRSGMLATLNQQDLAYLNDYGMRAVVDFRSDDEVKHSPDKLPDNATYHYLPVFDYDQTENSESLQQLEARYRHNPNLGHQKMLRVYHNMIADPHAKQSYRQFFETLLANTAENQAVLFHCTAGKDRTGMAAVFFLTALGVDPQTIKQDYLLTNRIAAPIINARLDELAAHHATSDTIANIRALLSVNPEYLATAIKQIKKEAGSIINYLHQGLQLTDDDIKTLRQLYLTK</sequence>
<evidence type="ECO:0000313" key="4">
    <source>
        <dbReference type="Proteomes" id="UP000051638"/>
    </source>
</evidence>
<feature type="domain" description="Tyrosine specific protein phosphatases" evidence="2">
    <location>
        <begin position="135"/>
        <end position="179"/>
    </location>
</feature>
<dbReference type="GO" id="GO:0004721">
    <property type="term" value="F:phosphoprotein phosphatase activity"/>
    <property type="evidence" value="ECO:0007669"/>
    <property type="project" value="InterPro"/>
</dbReference>
<dbReference type="InterPro" id="IPR016130">
    <property type="entry name" value="Tyr_Pase_AS"/>
</dbReference>
<organism evidence="3 4">
    <name type="scientific">Loigolactobacillus rennini DSM 20253</name>
    <dbReference type="NCBI Taxonomy" id="1423796"/>
    <lineage>
        <taxon>Bacteria</taxon>
        <taxon>Bacillati</taxon>
        <taxon>Bacillota</taxon>
        <taxon>Bacilli</taxon>
        <taxon>Lactobacillales</taxon>
        <taxon>Lactobacillaceae</taxon>
        <taxon>Loigolactobacillus</taxon>
    </lineage>
</organism>
<dbReference type="RefSeq" id="WP_057874169.1">
    <property type="nucleotide sequence ID" value="NZ_AYYI01000042.1"/>
</dbReference>
<dbReference type="InterPro" id="IPR029021">
    <property type="entry name" value="Prot-tyrosine_phosphatase-like"/>
</dbReference>
<name>A0A0R2D1H5_9LACO</name>
<comment type="caution">
    <text evidence="3">The sequence shown here is derived from an EMBL/GenBank/DDBJ whole genome shotgun (WGS) entry which is preliminary data.</text>
</comment>
<comment type="similarity">
    <text evidence="1">Belongs to the protein-tyrosine phosphatase family.</text>
</comment>